<keyword evidence="2" id="KW-1185">Reference proteome</keyword>
<dbReference type="Proteomes" id="UP000019442">
    <property type="component" value="Chromosome"/>
</dbReference>
<dbReference type="AlphaFoldDB" id="W8KSA2"/>
<proteinExistence type="predicted"/>
<dbReference type="HOGENOM" id="CLU_2436704_0_0_6"/>
<evidence type="ECO:0000313" key="1">
    <source>
        <dbReference type="EMBL" id="AHK79897.1"/>
    </source>
</evidence>
<evidence type="ECO:0000313" key="2">
    <source>
        <dbReference type="Proteomes" id="UP000019442"/>
    </source>
</evidence>
<gene>
    <name evidence="1" type="ORF">M911_12855</name>
</gene>
<reference evidence="1 2" key="1">
    <citation type="journal article" date="2014" name="J Genomics">
        <title>Draft Genome Sequence of the Extremely Halophilic Phototrophic Purple Sulfur Bacterium Halorhodospira halochloris.</title>
        <authorList>
            <person name="Singh K.S."/>
            <person name="Kirksey J."/>
            <person name="Hoff W.D."/>
            <person name="Deole R."/>
        </authorList>
    </citation>
    <scope>NUCLEOTIDE SEQUENCE [LARGE SCALE GENOMIC DNA]</scope>
    <source>
        <strain evidence="1 2">A</strain>
    </source>
</reference>
<name>W8KSA2_9GAMM</name>
<sequence length="90" mass="9463">MNQAIQNGISQGGITDDVVPLVHGQLAGGDGGSSAVAVFQHLQEITAVFSIEFHEPPVVENQYIHFGQVGQKLCVLTIPLGDAQLPQQTG</sequence>
<dbReference type="KEGG" id="hhc:M911_12855"/>
<organism evidence="1 2">
    <name type="scientific">Ectothiorhodospira haloalkaliphila</name>
    <dbReference type="NCBI Taxonomy" id="421628"/>
    <lineage>
        <taxon>Bacteria</taxon>
        <taxon>Pseudomonadati</taxon>
        <taxon>Pseudomonadota</taxon>
        <taxon>Gammaproteobacteria</taxon>
        <taxon>Chromatiales</taxon>
        <taxon>Ectothiorhodospiraceae</taxon>
        <taxon>Ectothiorhodospira</taxon>
    </lineage>
</organism>
<protein>
    <submittedName>
        <fullName evidence="1">Uncharacterized protein</fullName>
    </submittedName>
</protein>
<reference evidence="2" key="2">
    <citation type="submission" date="2014-02" db="EMBL/GenBank/DDBJ databases">
        <title>Draft Genome Sequence of extremely halophilic bacteria Halorhodospira halochloris.</title>
        <authorList>
            <person name="Singh K.S."/>
        </authorList>
    </citation>
    <scope>NUCLEOTIDE SEQUENCE [LARGE SCALE GENOMIC DNA]</scope>
    <source>
        <strain evidence="2">A</strain>
    </source>
</reference>
<dbReference type="EMBL" id="CP007268">
    <property type="protein sequence ID" value="AHK79897.1"/>
    <property type="molecule type" value="Genomic_DNA"/>
</dbReference>
<accession>W8KSA2</accession>